<sequence length="55" mass="6070">MITIEYDKQKNITRQRDASAFFAESALLAAGACGKLRRRKRGLPDLWGGSVLSDS</sequence>
<gene>
    <name evidence="1" type="ORF">KL86DES1_10880</name>
</gene>
<organism evidence="1">
    <name type="scientific">uncultured Desulfovibrio sp</name>
    <dbReference type="NCBI Taxonomy" id="167968"/>
    <lineage>
        <taxon>Bacteria</taxon>
        <taxon>Pseudomonadati</taxon>
        <taxon>Thermodesulfobacteriota</taxon>
        <taxon>Desulfovibrionia</taxon>
        <taxon>Desulfovibrionales</taxon>
        <taxon>Desulfovibrionaceae</taxon>
        <taxon>Desulfovibrio</taxon>
        <taxon>environmental samples</taxon>
    </lineage>
</organism>
<accession>A0A212L0R6</accession>
<reference evidence="1" key="1">
    <citation type="submission" date="2016-08" db="EMBL/GenBank/DDBJ databases">
        <authorList>
            <person name="Seilhamer J.J."/>
        </authorList>
    </citation>
    <scope>NUCLEOTIDE SEQUENCE</scope>
    <source>
        <strain evidence="1">86-1</strain>
    </source>
</reference>
<name>A0A212L0R6_9BACT</name>
<proteinExistence type="predicted"/>
<protein>
    <submittedName>
        <fullName evidence="1">Uncharacterized protein</fullName>
    </submittedName>
</protein>
<evidence type="ECO:0000313" key="1">
    <source>
        <dbReference type="EMBL" id="SCM71125.1"/>
    </source>
</evidence>
<dbReference type="EMBL" id="FMJC01000001">
    <property type="protein sequence ID" value="SCM71125.1"/>
    <property type="molecule type" value="Genomic_DNA"/>
</dbReference>
<dbReference type="AlphaFoldDB" id="A0A212L0R6"/>